<keyword evidence="5 7" id="KW-0378">Hydrolase</keyword>
<dbReference type="Pfam" id="PF00825">
    <property type="entry name" value="Ribonuclease_P"/>
    <property type="match status" value="1"/>
</dbReference>
<dbReference type="SUPFAM" id="SSF54211">
    <property type="entry name" value="Ribosomal protein S5 domain 2-like"/>
    <property type="match status" value="1"/>
</dbReference>
<comment type="subunit">
    <text evidence="7">Consists of a catalytic RNA component (M1 or rnpB) and a protein subunit.</text>
</comment>
<evidence type="ECO:0000256" key="5">
    <source>
        <dbReference type="ARBA" id="ARBA00022801"/>
    </source>
</evidence>
<dbReference type="NCBIfam" id="TIGR00188">
    <property type="entry name" value="rnpA"/>
    <property type="match status" value="1"/>
</dbReference>
<comment type="similarity">
    <text evidence="7">Belongs to the RnpA family.</text>
</comment>
<dbReference type="Gene3D" id="3.30.230.10">
    <property type="match status" value="1"/>
</dbReference>
<dbReference type="EC" id="3.1.26.5" evidence="7 8"/>
<evidence type="ECO:0000256" key="7">
    <source>
        <dbReference type="HAMAP-Rule" id="MF_00227"/>
    </source>
</evidence>
<evidence type="ECO:0000256" key="8">
    <source>
        <dbReference type="NCBIfam" id="TIGR00188"/>
    </source>
</evidence>
<evidence type="ECO:0000256" key="2">
    <source>
        <dbReference type="ARBA" id="ARBA00022694"/>
    </source>
</evidence>
<dbReference type="GO" id="GO:0000049">
    <property type="term" value="F:tRNA binding"/>
    <property type="evidence" value="ECO:0007669"/>
    <property type="project" value="UniProtKB-UniRule"/>
</dbReference>
<dbReference type="PANTHER" id="PTHR33992">
    <property type="entry name" value="RIBONUCLEASE P PROTEIN COMPONENT"/>
    <property type="match status" value="1"/>
</dbReference>
<keyword evidence="3 7" id="KW-0540">Nuclease</keyword>
<evidence type="ECO:0000313" key="10">
    <source>
        <dbReference type="Proteomes" id="UP000625033"/>
    </source>
</evidence>
<name>A0A931D984_9MICC</name>
<keyword evidence="4 7" id="KW-0255">Endonuclease</keyword>
<proteinExistence type="inferred from homology"/>
<dbReference type="GO" id="GO:0004526">
    <property type="term" value="F:ribonuclease P activity"/>
    <property type="evidence" value="ECO:0007669"/>
    <property type="project" value="UniProtKB-UniRule"/>
</dbReference>
<accession>A0A931D984</accession>
<dbReference type="PROSITE" id="PS00648">
    <property type="entry name" value="RIBONUCLEASE_P"/>
    <property type="match status" value="1"/>
</dbReference>
<reference evidence="9" key="1">
    <citation type="submission" date="2020-11" db="EMBL/GenBank/DDBJ databases">
        <title>Sequencing the genomes of 1000 actinobacteria strains.</title>
        <authorList>
            <person name="Klenk H.-P."/>
        </authorList>
    </citation>
    <scope>NUCLEOTIDE SEQUENCE</scope>
    <source>
        <strain evidence="9">DSM 26152</strain>
    </source>
</reference>
<organism evidence="9 10">
    <name type="scientific">Zhihengliuella flava</name>
    <dbReference type="NCBI Taxonomy" id="1285193"/>
    <lineage>
        <taxon>Bacteria</taxon>
        <taxon>Bacillati</taxon>
        <taxon>Actinomycetota</taxon>
        <taxon>Actinomycetes</taxon>
        <taxon>Micrococcales</taxon>
        <taxon>Micrococcaceae</taxon>
        <taxon>Zhihengliuella</taxon>
    </lineage>
</organism>
<dbReference type="HAMAP" id="MF_00227">
    <property type="entry name" value="RNase_P"/>
    <property type="match status" value="1"/>
</dbReference>
<comment type="function">
    <text evidence="1 7">RNaseP catalyzes the removal of the 5'-leader sequence from pre-tRNA to produce the mature 5'-terminus. It can also cleave other RNA substrates such as 4.5S RNA. The protein component plays an auxiliary but essential role in vivo by binding to the 5'-leader sequence and broadening the substrate specificity of the ribozyme.</text>
</comment>
<dbReference type="AlphaFoldDB" id="A0A931D984"/>
<dbReference type="PANTHER" id="PTHR33992:SF1">
    <property type="entry name" value="RIBONUCLEASE P PROTEIN COMPONENT"/>
    <property type="match status" value="1"/>
</dbReference>
<keyword evidence="6 7" id="KW-0694">RNA-binding</keyword>
<comment type="caution">
    <text evidence="9">The sequence shown here is derived from an EMBL/GenBank/DDBJ whole genome shotgun (WGS) entry which is preliminary data.</text>
</comment>
<dbReference type="Proteomes" id="UP000625033">
    <property type="component" value="Unassembled WGS sequence"/>
</dbReference>
<evidence type="ECO:0000256" key="1">
    <source>
        <dbReference type="ARBA" id="ARBA00002663"/>
    </source>
</evidence>
<dbReference type="InterPro" id="IPR020568">
    <property type="entry name" value="Ribosomal_Su5_D2-typ_SF"/>
</dbReference>
<evidence type="ECO:0000256" key="4">
    <source>
        <dbReference type="ARBA" id="ARBA00022759"/>
    </source>
</evidence>
<keyword evidence="2 7" id="KW-0819">tRNA processing</keyword>
<evidence type="ECO:0000313" key="9">
    <source>
        <dbReference type="EMBL" id="MBG6084699.1"/>
    </source>
</evidence>
<protein>
    <recommendedName>
        <fullName evidence="7 8">Ribonuclease P protein component</fullName>
        <shortName evidence="7">RNase P protein</shortName>
        <shortName evidence="7">RNaseP protein</shortName>
        <ecNumber evidence="7 8">3.1.26.5</ecNumber>
    </recommendedName>
    <alternativeName>
        <fullName evidence="7">Protein C5</fullName>
    </alternativeName>
</protein>
<evidence type="ECO:0000256" key="3">
    <source>
        <dbReference type="ARBA" id="ARBA00022722"/>
    </source>
</evidence>
<dbReference type="EMBL" id="JADOTZ010000001">
    <property type="protein sequence ID" value="MBG6084699.1"/>
    <property type="molecule type" value="Genomic_DNA"/>
</dbReference>
<gene>
    <name evidence="7" type="primary">rnpA</name>
    <name evidence="9" type="ORF">IW252_001466</name>
</gene>
<dbReference type="RefSeq" id="WP_196835971.1">
    <property type="nucleotide sequence ID" value="NZ_JADOTZ010000001.1"/>
</dbReference>
<sequence length="129" mass="13945">MLPQAHRVRSSQDFQSTVRSGARMGRRNVVLYAHFRQDQPSRFGFIVSKAVGNAVHRNLVKRRLRAISAQLLRKYPREYDVVVRALPASAAAPFTVLEAEVASAVGAATAAARKKQARSVAVTSGSSGG</sequence>
<evidence type="ECO:0000256" key="6">
    <source>
        <dbReference type="ARBA" id="ARBA00022884"/>
    </source>
</evidence>
<keyword evidence="10" id="KW-1185">Reference proteome</keyword>
<dbReference type="GO" id="GO:0030677">
    <property type="term" value="C:ribonuclease P complex"/>
    <property type="evidence" value="ECO:0007669"/>
    <property type="project" value="TreeGrafter"/>
</dbReference>
<dbReference type="GO" id="GO:0001682">
    <property type="term" value="P:tRNA 5'-leader removal"/>
    <property type="evidence" value="ECO:0007669"/>
    <property type="project" value="UniProtKB-UniRule"/>
</dbReference>
<comment type="catalytic activity">
    <reaction evidence="7">
        <text>Endonucleolytic cleavage of RNA, removing 5'-extranucleotides from tRNA precursor.</text>
        <dbReference type="EC" id="3.1.26.5"/>
    </reaction>
</comment>
<dbReference type="GO" id="GO:0042781">
    <property type="term" value="F:3'-tRNA processing endoribonuclease activity"/>
    <property type="evidence" value="ECO:0007669"/>
    <property type="project" value="TreeGrafter"/>
</dbReference>
<dbReference type="InterPro" id="IPR014721">
    <property type="entry name" value="Ribsml_uS5_D2-typ_fold_subgr"/>
</dbReference>
<dbReference type="InterPro" id="IPR000100">
    <property type="entry name" value="RNase_P"/>
</dbReference>
<dbReference type="InterPro" id="IPR020539">
    <property type="entry name" value="RNase_P_CS"/>
</dbReference>